<keyword evidence="6" id="KW-1185">Reference proteome</keyword>
<keyword evidence="2" id="KW-0408">Iron</keyword>
<dbReference type="InterPro" id="IPR017896">
    <property type="entry name" value="4Fe4S_Fe-S-bd"/>
</dbReference>
<feature type="domain" description="4Fe-4S ferredoxin-type" evidence="4">
    <location>
        <begin position="368"/>
        <end position="399"/>
    </location>
</feature>
<dbReference type="InterPro" id="IPR014259">
    <property type="entry name" value="Sulphite_reductase_A"/>
</dbReference>
<accession>A0A8J6M654</accession>
<evidence type="ECO:0000256" key="2">
    <source>
        <dbReference type="ARBA" id="ARBA00023004"/>
    </source>
</evidence>
<keyword evidence="3" id="KW-0411">Iron-sulfur</keyword>
<sequence>MALLCREGAERAEQRAFLEEHLLTWVPDFCADLQRCAGTGFYRCVAQLTLGWLKLEEGLLQAEENAPSPFSCRVSTPALDRILEALGKEYRIYAPKRFPGRGARAGSDLVRYAPIRSAAEIVTDAPSDFSAKEIFYPVNQTMLYFQDDACRESVLSDQREILIFARPCDINAVRRLDQIFLGNGGEQDVYYRRLREKVRFLLLECGGGWDTCFCVSMGSNRTEDYSLALRLEEGGALVQVKDPAFAPYFEGADACAYTPGFVEENRRAARLPVIPDRETLKTASGLDFWKQYDERCIGCGGCNTVCPTCSCFDTVDVIYNETSRDGERRRVWSSCMLRDFTATAGGHRARSTPGANMRFKVLHKVYDYKARFGGEEHMCVGCGRCDRRCPKDISFYDAVCGFTQALEQEAEHK</sequence>
<dbReference type="Pfam" id="PF17179">
    <property type="entry name" value="Fer4_22"/>
    <property type="match status" value="1"/>
</dbReference>
<dbReference type="InterPro" id="IPR036411">
    <property type="entry name" value="TorD-like_sf"/>
</dbReference>
<keyword evidence="1" id="KW-0479">Metal-binding</keyword>
<dbReference type="AlphaFoldDB" id="A0A8J6M654"/>
<feature type="domain" description="4Fe-4S ferredoxin-type" evidence="4">
    <location>
        <begin position="287"/>
        <end position="317"/>
    </location>
</feature>
<dbReference type="EMBL" id="JACOPP010000020">
    <property type="protein sequence ID" value="MBC5734552.1"/>
    <property type="molecule type" value="Genomic_DNA"/>
</dbReference>
<dbReference type="InterPro" id="IPR017900">
    <property type="entry name" value="4Fe4S_Fe_S_CS"/>
</dbReference>
<evidence type="ECO:0000313" key="6">
    <source>
        <dbReference type="Proteomes" id="UP000661435"/>
    </source>
</evidence>
<dbReference type="SUPFAM" id="SSF46548">
    <property type="entry name" value="alpha-helical ferredoxin"/>
    <property type="match status" value="1"/>
</dbReference>
<dbReference type="SUPFAM" id="SSF89155">
    <property type="entry name" value="TorD-like"/>
    <property type="match status" value="1"/>
</dbReference>
<gene>
    <name evidence="5" type="primary">asrA</name>
    <name evidence="5" type="ORF">H8S57_12585</name>
</gene>
<dbReference type="PROSITE" id="PS51379">
    <property type="entry name" value="4FE4S_FER_2"/>
    <property type="match status" value="2"/>
</dbReference>
<dbReference type="PANTHER" id="PTHR40447:SF1">
    <property type="entry name" value="ANAEROBIC SULFITE REDUCTASE SUBUNIT A"/>
    <property type="match status" value="1"/>
</dbReference>
<dbReference type="PROSITE" id="PS00198">
    <property type="entry name" value="4FE4S_FER_1"/>
    <property type="match status" value="2"/>
</dbReference>
<evidence type="ECO:0000256" key="1">
    <source>
        <dbReference type="ARBA" id="ARBA00022723"/>
    </source>
</evidence>
<dbReference type="NCBIfam" id="TIGR02910">
    <property type="entry name" value="sulfite_red_A"/>
    <property type="match status" value="1"/>
</dbReference>
<dbReference type="PANTHER" id="PTHR40447">
    <property type="entry name" value="ANAEROBIC SULFITE REDUCTASE SUBUNIT A"/>
    <property type="match status" value="1"/>
</dbReference>
<dbReference type="Gene3D" id="1.10.3480.10">
    <property type="entry name" value="TorD-like"/>
    <property type="match status" value="1"/>
</dbReference>
<comment type="caution">
    <text evidence="5">The sequence shown here is derived from an EMBL/GenBank/DDBJ whole genome shotgun (WGS) entry which is preliminary data.</text>
</comment>
<evidence type="ECO:0000313" key="5">
    <source>
        <dbReference type="EMBL" id="MBC5734552.1"/>
    </source>
</evidence>
<name>A0A8J6M654_9FIRM</name>
<dbReference type="GO" id="GO:0051536">
    <property type="term" value="F:iron-sulfur cluster binding"/>
    <property type="evidence" value="ECO:0007669"/>
    <property type="project" value="UniProtKB-KW"/>
</dbReference>
<protein>
    <submittedName>
        <fullName evidence="5">Anaerobic sulfite reductase subunit AsrA</fullName>
    </submittedName>
</protein>
<reference evidence="5" key="1">
    <citation type="submission" date="2020-08" db="EMBL/GenBank/DDBJ databases">
        <title>Genome public.</title>
        <authorList>
            <person name="Liu C."/>
            <person name="Sun Q."/>
        </authorList>
    </citation>
    <scope>NUCLEOTIDE SEQUENCE</scope>
    <source>
        <strain evidence="5">NSJ-51</strain>
    </source>
</reference>
<dbReference type="GO" id="GO:0046872">
    <property type="term" value="F:metal ion binding"/>
    <property type="evidence" value="ECO:0007669"/>
    <property type="project" value="UniProtKB-KW"/>
</dbReference>
<dbReference type="Proteomes" id="UP000661435">
    <property type="component" value="Unassembled WGS sequence"/>
</dbReference>
<organism evidence="5 6">
    <name type="scientific">Lawsonibacter hominis</name>
    <dbReference type="NCBI Taxonomy" id="2763053"/>
    <lineage>
        <taxon>Bacteria</taxon>
        <taxon>Bacillati</taxon>
        <taxon>Bacillota</taxon>
        <taxon>Clostridia</taxon>
        <taxon>Eubacteriales</taxon>
        <taxon>Oscillospiraceae</taxon>
        <taxon>Lawsonibacter</taxon>
    </lineage>
</organism>
<proteinExistence type="predicted"/>
<evidence type="ECO:0000259" key="4">
    <source>
        <dbReference type="PROSITE" id="PS51379"/>
    </source>
</evidence>
<evidence type="ECO:0000256" key="3">
    <source>
        <dbReference type="ARBA" id="ARBA00023014"/>
    </source>
</evidence>